<comment type="caution">
    <text evidence="2">The sequence shown here is derived from an EMBL/GenBank/DDBJ whole genome shotgun (WGS) entry which is preliminary data.</text>
</comment>
<evidence type="ECO:0008006" key="4">
    <source>
        <dbReference type="Google" id="ProtNLM"/>
    </source>
</evidence>
<dbReference type="Proteomes" id="UP001634394">
    <property type="component" value="Unassembled WGS sequence"/>
</dbReference>
<name>A0ABD3X907_SINWO</name>
<keyword evidence="3" id="KW-1185">Reference proteome</keyword>
<sequence>MVSQDRWSHITDVPPLEDMSGLLKQVNALREIKQKKETTMAAGDQEKAPKQETKTKEQACRSKLSNGVHATSQQKDTSVNQPDSGDNQATSSTTSKGFGGFKKGFLFGGSSKIDASKTDGKSESQSNKDGTGNSKTQNQSNKTQSRIQNNKSEEKQKEEDIPFLQKRDTQDSLKIPEVIQTMKNATSVLQQNTDWVTDDLMQKIEGNEFLSRCLTDQRFAQAILEFQSNPAEAMAKYQNNAEVQKFLQEFIGIMGSHFTKLGEKQSKNTPSQPQCSVSEITTRSTPDGVDLKVRSSTDPNQATEEDIQQINRIVSNPEVREILQDPQIQKLFETLRQNPDQGQRILQAADVTLRQKIQRLVDAGLLQFRTG</sequence>
<evidence type="ECO:0000256" key="1">
    <source>
        <dbReference type="SAM" id="MobiDB-lite"/>
    </source>
</evidence>
<dbReference type="AlphaFoldDB" id="A0ABD3X907"/>
<feature type="compositionally biased region" description="Polar residues" evidence="1">
    <location>
        <begin position="123"/>
        <end position="147"/>
    </location>
</feature>
<feature type="region of interest" description="Disordered" evidence="1">
    <location>
        <begin position="263"/>
        <end position="303"/>
    </location>
</feature>
<feature type="region of interest" description="Disordered" evidence="1">
    <location>
        <begin position="34"/>
        <end position="169"/>
    </location>
</feature>
<organism evidence="2 3">
    <name type="scientific">Sinanodonta woodiana</name>
    <name type="common">Chinese pond mussel</name>
    <name type="synonym">Anodonta woodiana</name>
    <dbReference type="NCBI Taxonomy" id="1069815"/>
    <lineage>
        <taxon>Eukaryota</taxon>
        <taxon>Metazoa</taxon>
        <taxon>Spiralia</taxon>
        <taxon>Lophotrochozoa</taxon>
        <taxon>Mollusca</taxon>
        <taxon>Bivalvia</taxon>
        <taxon>Autobranchia</taxon>
        <taxon>Heteroconchia</taxon>
        <taxon>Palaeoheterodonta</taxon>
        <taxon>Unionida</taxon>
        <taxon>Unionoidea</taxon>
        <taxon>Unionidae</taxon>
        <taxon>Unioninae</taxon>
        <taxon>Sinanodonta</taxon>
    </lineage>
</organism>
<feature type="compositionally biased region" description="Low complexity" evidence="1">
    <location>
        <begin position="103"/>
        <end position="112"/>
    </location>
</feature>
<evidence type="ECO:0000313" key="2">
    <source>
        <dbReference type="EMBL" id="KAL3882195.1"/>
    </source>
</evidence>
<accession>A0ABD3X907</accession>
<feature type="compositionally biased region" description="Basic and acidic residues" evidence="1">
    <location>
        <begin position="151"/>
        <end position="169"/>
    </location>
</feature>
<reference evidence="2 3" key="1">
    <citation type="submission" date="2024-11" db="EMBL/GenBank/DDBJ databases">
        <title>Chromosome-level genome assembly of the freshwater bivalve Anodonta woodiana.</title>
        <authorList>
            <person name="Chen X."/>
        </authorList>
    </citation>
    <scope>NUCLEOTIDE SEQUENCE [LARGE SCALE GENOMIC DNA]</scope>
    <source>
        <strain evidence="2">MN2024</strain>
        <tissue evidence="2">Gills</tissue>
    </source>
</reference>
<gene>
    <name evidence="2" type="ORF">ACJMK2_028563</name>
</gene>
<protein>
    <recommendedName>
        <fullName evidence="4">STI1/HOP DP domain-containing protein</fullName>
    </recommendedName>
</protein>
<dbReference type="Gene3D" id="1.10.260.100">
    <property type="match status" value="2"/>
</dbReference>
<feature type="compositionally biased region" description="Polar residues" evidence="1">
    <location>
        <begin position="267"/>
        <end position="285"/>
    </location>
</feature>
<feature type="compositionally biased region" description="Basic and acidic residues" evidence="1">
    <location>
        <begin position="34"/>
        <end position="60"/>
    </location>
</feature>
<evidence type="ECO:0000313" key="3">
    <source>
        <dbReference type="Proteomes" id="UP001634394"/>
    </source>
</evidence>
<proteinExistence type="predicted"/>
<dbReference type="EMBL" id="JBJQND010000003">
    <property type="protein sequence ID" value="KAL3882195.1"/>
    <property type="molecule type" value="Genomic_DNA"/>
</dbReference>
<feature type="compositionally biased region" description="Polar residues" evidence="1">
    <location>
        <begin position="63"/>
        <end position="89"/>
    </location>
</feature>